<dbReference type="NCBIfam" id="TIGR03023">
    <property type="entry name" value="WcaJ_sugtrans"/>
    <property type="match status" value="1"/>
</dbReference>
<comment type="caution">
    <text evidence="9">The sequence shown here is derived from an EMBL/GenBank/DDBJ whole genome shotgun (WGS) entry which is preliminary data.</text>
</comment>
<feature type="transmembrane region" description="Helical" evidence="7">
    <location>
        <begin position="290"/>
        <end position="312"/>
    </location>
</feature>
<evidence type="ECO:0000256" key="2">
    <source>
        <dbReference type="ARBA" id="ARBA00006464"/>
    </source>
</evidence>
<keyword evidence="6 7" id="KW-0472">Membrane</keyword>
<feature type="transmembrane region" description="Helical" evidence="7">
    <location>
        <begin position="122"/>
        <end position="146"/>
    </location>
</feature>
<evidence type="ECO:0000256" key="7">
    <source>
        <dbReference type="SAM" id="Phobius"/>
    </source>
</evidence>
<feature type="transmembrane region" description="Helical" evidence="7">
    <location>
        <begin position="57"/>
        <end position="81"/>
    </location>
</feature>
<dbReference type="GO" id="GO:0016020">
    <property type="term" value="C:membrane"/>
    <property type="evidence" value="ECO:0007669"/>
    <property type="project" value="UniProtKB-SubCell"/>
</dbReference>
<evidence type="ECO:0000259" key="8">
    <source>
        <dbReference type="Pfam" id="PF02397"/>
    </source>
</evidence>
<dbReference type="AlphaFoldDB" id="A0A7X0MKM8"/>
<dbReference type="Gene3D" id="3.40.50.720">
    <property type="entry name" value="NAD(P)-binding Rossmann-like Domain"/>
    <property type="match status" value="1"/>
</dbReference>
<evidence type="ECO:0000256" key="6">
    <source>
        <dbReference type="ARBA" id="ARBA00023136"/>
    </source>
</evidence>
<evidence type="ECO:0000256" key="4">
    <source>
        <dbReference type="ARBA" id="ARBA00022692"/>
    </source>
</evidence>
<evidence type="ECO:0000256" key="3">
    <source>
        <dbReference type="ARBA" id="ARBA00022679"/>
    </source>
</evidence>
<comment type="similarity">
    <text evidence="2">Belongs to the bacterial sugar transferase family.</text>
</comment>
<comment type="subcellular location">
    <subcellularLocation>
        <location evidence="1">Membrane</location>
        <topology evidence="1">Multi-pass membrane protein</topology>
    </subcellularLocation>
</comment>
<dbReference type="InterPro" id="IPR003362">
    <property type="entry name" value="Bact_transf"/>
</dbReference>
<organism evidence="9 10">
    <name type="scientific">Pedobacter cryoconitis</name>
    <dbReference type="NCBI Taxonomy" id="188932"/>
    <lineage>
        <taxon>Bacteria</taxon>
        <taxon>Pseudomonadati</taxon>
        <taxon>Bacteroidota</taxon>
        <taxon>Sphingobacteriia</taxon>
        <taxon>Sphingobacteriales</taxon>
        <taxon>Sphingobacteriaceae</taxon>
        <taxon>Pedobacter</taxon>
    </lineage>
</organism>
<evidence type="ECO:0000313" key="10">
    <source>
        <dbReference type="Proteomes" id="UP000521017"/>
    </source>
</evidence>
<reference evidence="9 10" key="1">
    <citation type="submission" date="2020-08" db="EMBL/GenBank/DDBJ databases">
        <title>Genomic Encyclopedia of Type Strains, Phase IV (KMG-V): Genome sequencing to study the core and pangenomes of soil and plant-associated prokaryotes.</title>
        <authorList>
            <person name="Whitman W."/>
        </authorList>
    </citation>
    <scope>NUCLEOTIDE SEQUENCE [LARGE SCALE GENOMIC DNA]</scope>
    <source>
        <strain evidence="9 10">M2T3</strain>
    </source>
</reference>
<evidence type="ECO:0000256" key="1">
    <source>
        <dbReference type="ARBA" id="ARBA00004141"/>
    </source>
</evidence>
<gene>
    <name evidence="9" type="ORF">HDF25_003029</name>
</gene>
<accession>A0A7X0MKM8</accession>
<dbReference type="Pfam" id="PF02397">
    <property type="entry name" value="Bac_transf"/>
    <property type="match status" value="1"/>
</dbReference>
<evidence type="ECO:0000256" key="5">
    <source>
        <dbReference type="ARBA" id="ARBA00022989"/>
    </source>
</evidence>
<keyword evidence="3 9" id="KW-0808">Transferase</keyword>
<dbReference type="InterPro" id="IPR017473">
    <property type="entry name" value="Undecaprenyl-P_gluc_Ptfrase"/>
</dbReference>
<sequence length="476" mass="55329">MQLDSPNYLSIFHMQTRYLYLLKYILPITDIVMLNLVYVVAYYLTEYLGKSVSYELWRHYMVVCNLTWMFNSAIFGLYSDYGSIRLEKIYRGTWRSVALHAITFALYLLFSRDIEFSRTFLVVFYALLVVAFVLNRFAGSVFQFLLVHKLNVNKKVALIGVNPTGRRLAHYFDSQYDIDFYGYLDDGSMIYGDEKGELPAKFISKMEEAALSGVKDVYVSLEPHRMSEVNLFLEEADKHCLRVKFIPDIAGALSAPYTISYVGGEFPVISLRKEPLESIGNRFKKRAFDILFSLAVIVFLMSWLYPLIAILIKSQSKGPVLFRQLRSGRNDEPFWCYKFRSMKMNNDSDKKQATKDDDRITTIGKFLRKSSLDELPQFFNVLMGDMSVVGPRPHMLRHTEEYKAIISQFMVRHFLKPGITGWAQVNGLRGETKEDSAMQKRVQHDIWYLENWTAMLEVKIIFMTVINMLKGEENAY</sequence>
<dbReference type="Pfam" id="PF13727">
    <property type="entry name" value="CoA_binding_3"/>
    <property type="match status" value="1"/>
</dbReference>
<dbReference type="PANTHER" id="PTHR30576:SF0">
    <property type="entry name" value="UNDECAPRENYL-PHOSPHATE N-ACETYLGALACTOSAMINYL 1-PHOSPHATE TRANSFERASE-RELATED"/>
    <property type="match status" value="1"/>
</dbReference>
<dbReference type="PANTHER" id="PTHR30576">
    <property type="entry name" value="COLANIC BIOSYNTHESIS UDP-GLUCOSE LIPID CARRIER TRANSFERASE"/>
    <property type="match status" value="1"/>
</dbReference>
<dbReference type="RefSeq" id="WP_260409376.1">
    <property type="nucleotide sequence ID" value="NZ_JACHCC010000007.1"/>
</dbReference>
<dbReference type="GO" id="GO:0016780">
    <property type="term" value="F:phosphotransferase activity, for other substituted phosphate groups"/>
    <property type="evidence" value="ECO:0007669"/>
    <property type="project" value="TreeGrafter"/>
</dbReference>
<evidence type="ECO:0000313" key="9">
    <source>
        <dbReference type="EMBL" id="MBB6500870.1"/>
    </source>
</evidence>
<feature type="domain" description="Bacterial sugar transferase" evidence="8">
    <location>
        <begin position="285"/>
        <end position="470"/>
    </location>
</feature>
<dbReference type="Proteomes" id="UP000521017">
    <property type="component" value="Unassembled WGS sequence"/>
</dbReference>
<dbReference type="EMBL" id="JACHCC010000007">
    <property type="protein sequence ID" value="MBB6500870.1"/>
    <property type="molecule type" value="Genomic_DNA"/>
</dbReference>
<keyword evidence="5 7" id="KW-1133">Transmembrane helix</keyword>
<protein>
    <submittedName>
        <fullName evidence="9">Putative colanic acid biosynthesis UDP-glucose lipid carrier transferase</fullName>
    </submittedName>
</protein>
<keyword evidence="4 7" id="KW-0812">Transmembrane</keyword>
<dbReference type="InterPro" id="IPR017475">
    <property type="entry name" value="EPS_sugar_tfrase"/>
</dbReference>
<proteinExistence type="inferred from homology"/>
<dbReference type="NCBIfam" id="TIGR03025">
    <property type="entry name" value="EPS_sugtrans"/>
    <property type="match status" value="1"/>
</dbReference>
<name>A0A7X0MKM8_9SPHI</name>
<feature type="transmembrane region" description="Helical" evidence="7">
    <location>
        <begin position="93"/>
        <end position="110"/>
    </location>
</feature>
<feature type="transmembrane region" description="Helical" evidence="7">
    <location>
        <begin position="21"/>
        <end position="45"/>
    </location>
</feature>